<gene>
    <name evidence="5" type="ORF">CWE23_04090</name>
</gene>
<dbReference type="AlphaFoldDB" id="A0AA94JFA2"/>
<evidence type="ECO:0000313" key="5">
    <source>
        <dbReference type="EMBL" id="RUO45766.1"/>
    </source>
</evidence>
<dbReference type="Pfam" id="PF10531">
    <property type="entry name" value="SLBB"/>
    <property type="match status" value="1"/>
</dbReference>
<feature type="region of interest" description="Disordered" evidence="2">
    <location>
        <begin position="1"/>
        <end position="44"/>
    </location>
</feature>
<feature type="domain" description="Soluble ligand binding" evidence="4">
    <location>
        <begin position="464"/>
        <end position="510"/>
    </location>
</feature>
<evidence type="ECO:0000313" key="6">
    <source>
        <dbReference type="Proteomes" id="UP000286680"/>
    </source>
</evidence>
<keyword evidence="1" id="KW-0732">Signal</keyword>
<dbReference type="GO" id="GO:0015159">
    <property type="term" value="F:polysaccharide transmembrane transporter activity"/>
    <property type="evidence" value="ECO:0007669"/>
    <property type="project" value="InterPro"/>
</dbReference>
<comment type="caution">
    <text evidence="5">The sequence shown here is derived from an EMBL/GenBank/DDBJ whole genome shotgun (WGS) entry which is preliminary data.</text>
</comment>
<dbReference type="Proteomes" id="UP000286680">
    <property type="component" value="Unassembled WGS sequence"/>
</dbReference>
<dbReference type="InterPro" id="IPR049712">
    <property type="entry name" value="Poly_export"/>
</dbReference>
<evidence type="ECO:0000256" key="1">
    <source>
        <dbReference type="ARBA" id="ARBA00022729"/>
    </source>
</evidence>
<evidence type="ECO:0000259" key="3">
    <source>
        <dbReference type="Pfam" id="PF02563"/>
    </source>
</evidence>
<protein>
    <submittedName>
        <fullName evidence="5">Capsid assembly protein</fullName>
    </submittedName>
</protein>
<proteinExistence type="predicted"/>
<dbReference type="Gene3D" id="3.10.560.10">
    <property type="entry name" value="Outer membrane lipoprotein wza domain like"/>
    <property type="match status" value="2"/>
</dbReference>
<organism evidence="5 6">
    <name type="scientific">Idiomarina aquatica</name>
    <dbReference type="NCBI Taxonomy" id="1327752"/>
    <lineage>
        <taxon>Bacteria</taxon>
        <taxon>Pseudomonadati</taxon>
        <taxon>Pseudomonadota</taxon>
        <taxon>Gammaproteobacteria</taxon>
        <taxon>Alteromonadales</taxon>
        <taxon>Idiomarinaceae</taxon>
        <taxon>Idiomarina</taxon>
    </lineage>
</organism>
<name>A0AA94JFA2_9GAMM</name>
<dbReference type="EMBL" id="PIPS01000001">
    <property type="protein sequence ID" value="RUO45766.1"/>
    <property type="molecule type" value="Genomic_DNA"/>
</dbReference>
<evidence type="ECO:0000259" key="4">
    <source>
        <dbReference type="Pfam" id="PF10531"/>
    </source>
</evidence>
<dbReference type="PANTHER" id="PTHR33619">
    <property type="entry name" value="POLYSACCHARIDE EXPORT PROTEIN GFCE-RELATED"/>
    <property type="match status" value="1"/>
</dbReference>
<dbReference type="Pfam" id="PF02563">
    <property type="entry name" value="Poly_export"/>
    <property type="match status" value="1"/>
</dbReference>
<feature type="domain" description="Polysaccharide export protein N-terminal" evidence="3">
    <location>
        <begin position="87"/>
        <end position="160"/>
    </location>
</feature>
<evidence type="ECO:0000256" key="2">
    <source>
        <dbReference type="SAM" id="MobiDB-lite"/>
    </source>
</evidence>
<accession>A0AA94JFA2</accession>
<keyword evidence="6" id="KW-1185">Reference proteome</keyword>
<dbReference type="InterPro" id="IPR019554">
    <property type="entry name" value="Soluble_ligand-bd"/>
</dbReference>
<dbReference type="PANTHER" id="PTHR33619:SF3">
    <property type="entry name" value="POLYSACCHARIDE EXPORT PROTEIN GFCE-RELATED"/>
    <property type="match status" value="1"/>
</dbReference>
<dbReference type="InterPro" id="IPR003715">
    <property type="entry name" value="Poly_export_N"/>
</dbReference>
<reference evidence="6" key="1">
    <citation type="journal article" date="2018" name="Front. Microbiol.">
        <title>Genome-Based Analysis Reveals the Taxonomy and Diversity of the Family Idiomarinaceae.</title>
        <authorList>
            <person name="Liu Y."/>
            <person name="Lai Q."/>
            <person name="Shao Z."/>
        </authorList>
    </citation>
    <scope>NUCLEOTIDE SEQUENCE [LARGE SCALE GENOMIC DNA]</scope>
    <source>
        <strain evidence="6">SN-14</strain>
    </source>
</reference>
<sequence length="558" mass="61067">MASQSGQQSEQSLPPQVNPQVFSASGQQLSPLTGQNVQQPVRSSWRTGTYGPVMEEMLSEQERAAIKPYGAELFSGGFRGMRSDGLNPEYQIMPGDQITLRVWGATEVQSILPVDAQGFVFIPSVGPVKVQGTPAGQLNSVITRAIKTVYPNEVNVYTNVQGVQPVAVMVTGKVNRPGRYAGVPSDSVLYFLDQASGIDNELGSYRRIDLMRDGKVLKTLDLYDFLQNGQLKHPQLKEGDTLLVHERGPKVTVYGDVGRAYHYELVENQASGASIAELTKLNPGVSHALLVGTRGVNPVADYFTLQQFQQTQVTDGDEIAFFADVRADQIVVQVEGSYLGQSYFVLPKGARLLEFLNTVAIDPKETDYNSVSIRRQSVAERQKKALEESLDRLEQTYLGAPSSTAEEAQVRAQEAELISQFVEKARDTKPTGRLVVTNNDQLVDIRLQHGDVVTLPKRTDSVLISGEVYVPQSAVFVDNKTVWDYIDGAGGITQRADDDRILIVRQNGEVVDADEAQLRAGDEILVLPAVSSKNIQLAQSISQIVYQIAVATKVALDL</sequence>